<dbReference type="RefSeq" id="WP_150548611.1">
    <property type="nucleotide sequence ID" value="NZ_LR215729.2"/>
</dbReference>
<comment type="catalytic activity">
    <reaction evidence="1">
        <text>3-hydroxy-2-methylpropanoyl-CoA + H2O = 3-hydroxy-2-methylpropanoate + CoA + H(+)</text>
        <dbReference type="Rhea" id="RHEA:20888"/>
        <dbReference type="ChEBI" id="CHEBI:11805"/>
        <dbReference type="ChEBI" id="CHEBI:15377"/>
        <dbReference type="ChEBI" id="CHEBI:15378"/>
        <dbReference type="ChEBI" id="CHEBI:57287"/>
        <dbReference type="ChEBI" id="CHEBI:57340"/>
        <dbReference type="EC" id="3.1.2.4"/>
    </reaction>
</comment>
<gene>
    <name evidence="5" type="ORF">PMYSY11_2864</name>
</gene>
<evidence type="ECO:0000256" key="1">
    <source>
        <dbReference type="ARBA" id="ARBA00001709"/>
    </source>
</evidence>
<dbReference type="InterPro" id="IPR032259">
    <property type="entry name" value="HIBYL-CoA-H"/>
</dbReference>
<keyword evidence="3" id="KW-0378">Hydrolase</keyword>
<evidence type="ECO:0000259" key="4">
    <source>
        <dbReference type="Pfam" id="PF16113"/>
    </source>
</evidence>
<dbReference type="GO" id="GO:0003860">
    <property type="term" value="F:3-hydroxyisobutyryl-CoA hydrolase activity"/>
    <property type="evidence" value="ECO:0007669"/>
    <property type="project" value="UniProtKB-EC"/>
</dbReference>
<evidence type="ECO:0000313" key="5">
    <source>
        <dbReference type="EMBL" id="VEV97909.1"/>
    </source>
</evidence>
<dbReference type="GO" id="GO:0005829">
    <property type="term" value="C:cytosol"/>
    <property type="evidence" value="ECO:0007669"/>
    <property type="project" value="TreeGrafter"/>
</dbReference>
<dbReference type="Pfam" id="PF16113">
    <property type="entry name" value="ECH_2"/>
    <property type="match status" value="1"/>
</dbReference>
<dbReference type="CDD" id="cd06558">
    <property type="entry name" value="crotonase-like"/>
    <property type="match status" value="1"/>
</dbReference>
<organism evidence="5">
    <name type="scientific">Pseudomonas marincola</name>
    <dbReference type="NCBI Taxonomy" id="437900"/>
    <lineage>
        <taxon>Bacteria</taxon>
        <taxon>Pseudomonadati</taxon>
        <taxon>Pseudomonadota</taxon>
        <taxon>Gammaproteobacteria</taxon>
        <taxon>Pseudomonadales</taxon>
        <taxon>Pseudomonadaceae</taxon>
        <taxon>Pseudomonas</taxon>
    </lineage>
</organism>
<sequence length="363" mass="40385">MSDAQAPVLAEVRNRIGHLTLNRPDGLNVLTLPMVRLLAERFEAWKNDPNVLAVVIRANGEKAFCAGGDVRAIYNNVKAGETEHEVFFAEEYVLDQEIHAYPKPVVALMDGLVLGGGMGLVQGATLRVITERTKMGMPETAIGYFPDVGGSYFLSRLPGELGTYLGVTGLQVRAQDALYARLADYCLPASMLEEFDRCLDNMQWTNHPREALRSLIATLAVNKLPAPELQGLQAVIDQVFALPDLTSMRTALRNESRAPYKAWAQATLEIFEQRSPMAMSVTLEMLRRGHQLKIAECFAMELHLGEQWFDKGDIMEGVRALIIDKDRQPRWNPATLDEIDPNWVDGFFSPQATNKNTARTAKA</sequence>
<reference evidence="5" key="1">
    <citation type="submission" date="2019-02" db="EMBL/GenBank/DDBJ databases">
        <authorList>
            <consortium name="Genoscope - CEA"/>
            <person name="William W."/>
        </authorList>
    </citation>
    <scope>NUCLEOTIDE SEQUENCE [LARGE SCALE GENOMIC DNA]</scope>
    <source>
        <strain evidence="5">YSy11</strain>
    </source>
</reference>
<dbReference type="PANTHER" id="PTHR43176">
    <property type="entry name" value="3-HYDROXYISOBUTYRYL-COA HYDROLASE-RELATED"/>
    <property type="match status" value="1"/>
</dbReference>
<dbReference type="SUPFAM" id="SSF52096">
    <property type="entry name" value="ClpP/crotonase"/>
    <property type="match status" value="1"/>
</dbReference>
<dbReference type="GO" id="GO:0006574">
    <property type="term" value="P:L-valine catabolic process"/>
    <property type="evidence" value="ECO:0007669"/>
    <property type="project" value="TreeGrafter"/>
</dbReference>
<dbReference type="AlphaFoldDB" id="A0A653E5A6"/>
<dbReference type="Gene3D" id="3.90.226.10">
    <property type="entry name" value="2-enoyl-CoA Hydratase, Chain A, domain 1"/>
    <property type="match status" value="1"/>
</dbReference>
<dbReference type="InterPro" id="IPR045004">
    <property type="entry name" value="ECH_dom"/>
</dbReference>
<feature type="domain" description="Enoyl-CoA hydratase/isomerase" evidence="4">
    <location>
        <begin position="16"/>
        <end position="348"/>
    </location>
</feature>
<dbReference type="PANTHER" id="PTHR43176:SF3">
    <property type="entry name" value="3-HYDROXYISOBUTYRYL-COA HYDROLASE, MITOCHONDRIAL"/>
    <property type="match status" value="1"/>
</dbReference>
<dbReference type="EC" id="3.1.2.4" evidence="2"/>
<dbReference type="NCBIfam" id="NF004127">
    <property type="entry name" value="PRK05617.1"/>
    <property type="match status" value="1"/>
</dbReference>
<accession>A0A653E5A6</accession>
<evidence type="ECO:0000256" key="3">
    <source>
        <dbReference type="ARBA" id="ARBA00022801"/>
    </source>
</evidence>
<evidence type="ECO:0000256" key="2">
    <source>
        <dbReference type="ARBA" id="ARBA00011915"/>
    </source>
</evidence>
<name>A0A653E5A6_9PSED</name>
<protein>
    <recommendedName>
        <fullName evidence="2">3-hydroxyisobutyryl-CoA hydrolase</fullName>
        <ecNumber evidence="2">3.1.2.4</ecNumber>
    </recommendedName>
</protein>
<proteinExistence type="predicted"/>
<dbReference type="InterPro" id="IPR029045">
    <property type="entry name" value="ClpP/crotonase-like_dom_sf"/>
</dbReference>
<dbReference type="EMBL" id="LR215729">
    <property type="protein sequence ID" value="VEV97909.1"/>
    <property type="molecule type" value="Genomic_DNA"/>
</dbReference>